<protein>
    <submittedName>
        <fullName evidence="1">Uncharacterized protein</fullName>
    </submittedName>
</protein>
<dbReference type="AlphaFoldDB" id="A0A7U2F263"/>
<name>A0A7U2F263_PHANO</name>
<sequence>MALVKLIVMLVKNVRFISKDMACCVSGGKIGCKWRPIRGLCREASRTALHASKKWQCIGCLSGLSALMLCVAYIIPRPASFDDLAHGWSGSLREGRSVSHGLQWRLAECQGGV</sequence>
<keyword evidence="2" id="KW-1185">Reference proteome</keyword>
<dbReference type="Proteomes" id="UP000663193">
    <property type="component" value="Chromosome 7"/>
</dbReference>
<evidence type="ECO:0000313" key="2">
    <source>
        <dbReference type="Proteomes" id="UP000663193"/>
    </source>
</evidence>
<accession>A0A7U2F263</accession>
<gene>
    <name evidence="1" type="ORF">JI435_410430</name>
</gene>
<dbReference type="VEuPathDB" id="FungiDB:JI435_410430"/>
<reference evidence="2" key="1">
    <citation type="journal article" date="2021" name="BMC Genomics">
        <title>Chromosome-level genome assembly and manually-curated proteome of model necrotroph Parastagonospora nodorum Sn15 reveals a genome-wide trove of candidate effector homologs, and redundancy of virulence-related functions within an accessory chromosome.</title>
        <authorList>
            <person name="Bertazzoni S."/>
            <person name="Jones D.A.B."/>
            <person name="Phan H.T."/>
            <person name="Tan K.-C."/>
            <person name="Hane J.K."/>
        </authorList>
    </citation>
    <scope>NUCLEOTIDE SEQUENCE [LARGE SCALE GENOMIC DNA]</scope>
    <source>
        <strain evidence="2">SN15 / ATCC MYA-4574 / FGSC 10173)</strain>
    </source>
</reference>
<organism evidence="1 2">
    <name type="scientific">Phaeosphaeria nodorum (strain SN15 / ATCC MYA-4574 / FGSC 10173)</name>
    <name type="common">Glume blotch fungus</name>
    <name type="synonym">Parastagonospora nodorum</name>
    <dbReference type="NCBI Taxonomy" id="321614"/>
    <lineage>
        <taxon>Eukaryota</taxon>
        <taxon>Fungi</taxon>
        <taxon>Dikarya</taxon>
        <taxon>Ascomycota</taxon>
        <taxon>Pezizomycotina</taxon>
        <taxon>Dothideomycetes</taxon>
        <taxon>Pleosporomycetidae</taxon>
        <taxon>Pleosporales</taxon>
        <taxon>Pleosporineae</taxon>
        <taxon>Phaeosphaeriaceae</taxon>
        <taxon>Parastagonospora</taxon>
    </lineage>
</organism>
<proteinExistence type="predicted"/>
<dbReference type="EMBL" id="CP069029">
    <property type="protein sequence ID" value="QRC97298.1"/>
    <property type="molecule type" value="Genomic_DNA"/>
</dbReference>
<evidence type="ECO:0000313" key="1">
    <source>
        <dbReference type="EMBL" id="QRC97298.1"/>
    </source>
</evidence>